<protein>
    <submittedName>
        <fullName evidence="6">Kinesin-like protein KIF1A</fullName>
    </submittedName>
</protein>
<evidence type="ECO:0000256" key="2">
    <source>
        <dbReference type="ARBA" id="ARBA00022840"/>
    </source>
</evidence>
<dbReference type="GO" id="GO:0003777">
    <property type="term" value="F:microtubule motor activity"/>
    <property type="evidence" value="ECO:0007669"/>
    <property type="project" value="InterPro"/>
</dbReference>
<keyword evidence="2 3" id="KW-0067">ATP-binding</keyword>
<dbReference type="Proteomes" id="UP000710432">
    <property type="component" value="Unassembled WGS sequence"/>
</dbReference>
<evidence type="ECO:0000259" key="5">
    <source>
        <dbReference type="PROSITE" id="PS50067"/>
    </source>
</evidence>
<dbReference type="GO" id="GO:0005524">
    <property type="term" value="F:ATP binding"/>
    <property type="evidence" value="ECO:0007669"/>
    <property type="project" value="UniProtKB-UniRule"/>
</dbReference>
<evidence type="ECO:0000313" key="7">
    <source>
        <dbReference type="Proteomes" id="UP000710432"/>
    </source>
</evidence>
<dbReference type="EMBL" id="JAATJU010022900">
    <property type="protein sequence ID" value="KAH0509308.1"/>
    <property type="molecule type" value="Genomic_DNA"/>
</dbReference>
<reference evidence="6" key="1">
    <citation type="submission" date="2020-03" db="EMBL/GenBank/DDBJ databases">
        <title>Studies in the Genomics of Life Span.</title>
        <authorList>
            <person name="Glass D."/>
        </authorList>
    </citation>
    <scope>NUCLEOTIDE SEQUENCE</scope>
    <source>
        <strain evidence="6">LTLLF</strain>
        <tissue evidence="6">Muscle</tissue>
    </source>
</reference>
<dbReference type="PANTHER" id="PTHR47117">
    <property type="entry name" value="STAR-RELATED LIPID TRANSFER PROTEIN 9"/>
    <property type="match status" value="1"/>
</dbReference>
<dbReference type="PROSITE" id="PS50067">
    <property type="entry name" value="KINESIN_MOTOR_2"/>
    <property type="match status" value="1"/>
</dbReference>
<comment type="similarity">
    <text evidence="3">Belongs to the TRAFAC class myosin-kinesin ATPase superfamily. Kinesin family.</text>
</comment>
<name>A0A8J6GEL2_MICOH</name>
<dbReference type="AlphaFoldDB" id="A0A8J6GEL2"/>
<sequence length="139" mass="15949">MAGASVKVAVRVRPFNSREMSRDSKCIIQMSGSTTTIVNPKQPKETPKSFSFDYSYWSHTSPEDINYASQKQVYRDIGEEMLQHAFDGYNVCIFAYGQTGAGKSYTMMGKQEKDQQGIIPQAWLGPRKRSRRRPKRRKE</sequence>
<dbReference type="GO" id="GO:0007018">
    <property type="term" value="P:microtubule-based movement"/>
    <property type="evidence" value="ECO:0007669"/>
    <property type="project" value="InterPro"/>
</dbReference>
<evidence type="ECO:0000256" key="4">
    <source>
        <dbReference type="SAM" id="MobiDB-lite"/>
    </source>
</evidence>
<accession>A0A8J6GEL2</accession>
<evidence type="ECO:0000313" key="6">
    <source>
        <dbReference type="EMBL" id="KAH0509308.1"/>
    </source>
</evidence>
<feature type="binding site" evidence="3">
    <location>
        <begin position="97"/>
        <end position="104"/>
    </location>
    <ligand>
        <name>ATP</name>
        <dbReference type="ChEBI" id="CHEBI:30616"/>
    </ligand>
</feature>
<comment type="caution">
    <text evidence="6">The sequence shown here is derived from an EMBL/GenBank/DDBJ whole genome shotgun (WGS) entry which is preliminary data.</text>
</comment>
<keyword evidence="1 3" id="KW-0547">Nucleotide-binding</keyword>
<dbReference type="GO" id="GO:0008017">
    <property type="term" value="F:microtubule binding"/>
    <property type="evidence" value="ECO:0007669"/>
    <property type="project" value="InterPro"/>
</dbReference>
<organism evidence="6 7">
    <name type="scientific">Microtus ochrogaster</name>
    <name type="common">Prairie vole</name>
    <dbReference type="NCBI Taxonomy" id="79684"/>
    <lineage>
        <taxon>Eukaryota</taxon>
        <taxon>Metazoa</taxon>
        <taxon>Chordata</taxon>
        <taxon>Craniata</taxon>
        <taxon>Vertebrata</taxon>
        <taxon>Euteleostomi</taxon>
        <taxon>Mammalia</taxon>
        <taxon>Eutheria</taxon>
        <taxon>Euarchontoglires</taxon>
        <taxon>Glires</taxon>
        <taxon>Rodentia</taxon>
        <taxon>Myomorpha</taxon>
        <taxon>Muroidea</taxon>
        <taxon>Cricetidae</taxon>
        <taxon>Arvicolinae</taxon>
        <taxon>Microtus</taxon>
    </lineage>
</organism>
<dbReference type="InterPro" id="IPR001752">
    <property type="entry name" value="Kinesin_motor_dom"/>
</dbReference>
<keyword evidence="3" id="KW-0505">Motor protein</keyword>
<gene>
    <name evidence="6" type="ORF">LTLLF_104175</name>
</gene>
<dbReference type="SUPFAM" id="SSF52540">
    <property type="entry name" value="P-loop containing nucleoside triphosphate hydrolases"/>
    <property type="match status" value="1"/>
</dbReference>
<dbReference type="InterPro" id="IPR027417">
    <property type="entry name" value="P-loop_NTPase"/>
</dbReference>
<proteinExistence type="inferred from homology"/>
<feature type="compositionally biased region" description="Basic residues" evidence="4">
    <location>
        <begin position="126"/>
        <end position="139"/>
    </location>
</feature>
<dbReference type="SMART" id="SM00129">
    <property type="entry name" value="KISc"/>
    <property type="match status" value="1"/>
</dbReference>
<feature type="region of interest" description="Disordered" evidence="4">
    <location>
        <begin position="108"/>
        <end position="139"/>
    </location>
</feature>
<dbReference type="InterPro" id="IPR036961">
    <property type="entry name" value="Kinesin_motor_dom_sf"/>
</dbReference>
<evidence type="ECO:0000256" key="1">
    <source>
        <dbReference type="ARBA" id="ARBA00022741"/>
    </source>
</evidence>
<dbReference type="Pfam" id="PF00225">
    <property type="entry name" value="Kinesin"/>
    <property type="match status" value="1"/>
</dbReference>
<dbReference type="Gene3D" id="3.40.850.10">
    <property type="entry name" value="Kinesin motor domain"/>
    <property type="match status" value="1"/>
</dbReference>
<evidence type="ECO:0000256" key="3">
    <source>
        <dbReference type="PROSITE-ProRule" id="PRU00283"/>
    </source>
</evidence>
<feature type="domain" description="Kinesin motor" evidence="5">
    <location>
        <begin position="5"/>
        <end position="139"/>
    </location>
</feature>
<dbReference type="PANTHER" id="PTHR47117:SF2">
    <property type="entry name" value="KINESIN-LIKE PROTEIN KIF1A ISOFORM X1"/>
    <property type="match status" value="1"/>
</dbReference>